<name>A0ABT7BIZ7_9CYAN</name>
<keyword evidence="1" id="KW-1133">Transmembrane helix</keyword>
<evidence type="ECO:0000313" key="2">
    <source>
        <dbReference type="EMBL" id="MDJ1179045.1"/>
    </source>
</evidence>
<reference evidence="2 3" key="1">
    <citation type="submission" date="2023-01" db="EMBL/GenBank/DDBJ databases">
        <title>Novel diversity within Roseofilum (Cyanobacteria; Desertifilaceae) from marine benthic mats with descriptions of four novel species.</title>
        <authorList>
            <person name="Wang Y."/>
            <person name="Berthold D.E."/>
            <person name="Hu J."/>
            <person name="Lefler F.W."/>
            <person name="Laughinghouse H.D. IV."/>
        </authorList>
    </citation>
    <scope>NUCLEOTIDE SEQUENCE [LARGE SCALE GENOMIC DNA]</scope>
    <source>
        <strain evidence="2 3">BLCC-M91</strain>
    </source>
</reference>
<dbReference type="Proteomes" id="UP001231370">
    <property type="component" value="Unassembled WGS sequence"/>
</dbReference>
<gene>
    <name evidence="2" type="ORF">PJF56_09225</name>
</gene>
<dbReference type="EMBL" id="JAQPOK010000074">
    <property type="protein sequence ID" value="MDJ1179045.1"/>
    <property type="molecule type" value="Genomic_DNA"/>
</dbReference>
<sequence>MAIERKDRPQTVKVWLNLLGRYGFNFDWFEERHNTKWAALGALAAVAGVFVGIYFGFMSLKNSTPSPQVEPTPSEEETL</sequence>
<keyword evidence="3" id="KW-1185">Reference proteome</keyword>
<evidence type="ECO:0000313" key="3">
    <source>
        <dbReference type="Proteomes" id="UP001231370"/>
    </source>
</evidence>
<feature type="transmembrane region" description="Helical" evidence="1">
    <location>
        <begin position="37"/>
        <end position="57"/>
    </location>
</feature>
<protein>
    <submittedName>
        <fullName evidence="2">Uncharacterized protein</fullName>
    </submittedName>
</protein>
<accession>A0ABT7BIZ7</accession>
<organism evidence="2 3">
    <name type="scientific">Roseofilum halophilum BLCC-M91</name>
    <dbReference type="NCBI Taxonomy" id="3022259"/>
    <lineage>
        <taxon>Bacteria</taxon>
        <taxon>Bacillati</taxon>
        <taxon>Cyanobacteriota</taxon>
        <taxon>Cyanophyceae</taxon>
        <taxon>Desertifilales</taxon>
        <taxon>Desertifilaceae</taxon>
        <taxon>Roseofilum</taxon>
        <taxon>Roseofilum halophilum</taxon>
    </lineage>
</organism>
<keyword evidence="1" id="KW-0812">Transmembrane</keyword>
<keyword evidence="1" id="KW-0472">Membrane</keyword>
<comment type="caution">
    <text evidence="2">The sequence shown here is derived from an EMBL/GenBank/DDBJ whole genome shotgun (WGS) entry which is preliminary data.</text>
</comment>
<evidence type="ECO:0000256" key="1">
    <source>
        <dbReference type="SAM" id="Phobius"/>
    </source>
</evidence>
<dbReference type="RefSeq" id="WP_283762357.1">
    <property type="nucleotide sequence ID" value="NZ_JAQPOK010000074.1"/>
</dbReference>
<proteinExistence type="predicted"/>